<dbReference type="HAMAP" id="MF_00046">
    <property type="entry name" value="MurC"/>
    <property type="match status" value="1"/>
</dbReference>
<keyword evidence="7 14" id="KW-0547">Nucleotide-binding</keyword>
<dbReference type="InterPro" id="IPR000713">
    <property type="entry name" value="Mur_ligase_N"/>
</dbReference>
<evidence type="ECO:0000256" key="11">
    <source>
        <dbReference type="ARBA" id="ARBA00023306"/>
    </source>
</evidence>
<evidence type="ECO:0000256" key="2">
    <source>
        <dbReference type="ARBA" id="ARBA00004752"/>
    </source>
</evidence>
<evidence type="ECO:0000259" key="16">
    <source>
        <dbReference type="Pfam" id="PF02875"/>
    </source>
</evidence>
<evidence type="ECO:0000313" key="18">
    <source>
        <dbReference type="EMBL" id="MBN8659684.1"/>
    </source>
</evidence>
<dbReference type="SUPFAM" id="SSF53244">
    <property type="entry name" value="MurD-like peptide ligases, peptide-binding domain"/>
    <property type="match status" value="1"/>
</dbReference>
<dbReference type="GO" id="GO:0071555">
    <property type="term" value="P:cell wall organization"/>
    <property type="evidence" value="ECO:0007669"/>
    <property type="project" value="UniProtKB-KW"/>
</dbReference>
<dbReference type="InterPro" id="IPR004101">
    <property type="entry name" value="Mur_ligase_C"/>
</dbReference>
<comment type="similarity">
    <text evidence="14">Belongs to the MurCDEF family.</text>
</comment>
<evidence type="ECO:0000256" key="3">
    <source>
        <dbReference type="ARBA" id="ARBA00012211"/>
    </source>
</evidence>
<dbReference type="UniPathway" id="UPA00219"/>
<dbReference type="Proteomes" id="UP000664277">
    <property type="component" value="Unassembled WGS sequence"/>
</dbReference>
<dbReference type="Pfam" id="PF01225">
    <property type="entry name" value="Mur_ligase"/>
    <property type="match status" value="1"/>
</dbReference>
<comment type="catalytic activity">
    <reaction evidence="13 14">
        <text>UDP-N-acetyl-alpha-D-muramate + L-alanine + ATP = UDP-N-acetyl-alpha-D-muramoyl-L-alanine + ADP + phosphate + H(+)</text>
        <dbReference type="Rhea" id="RHEA:23372"/>
        <dbReference type="ChEBI" id="CHEBI:15378"/>
        <dbReference type="ChEBI" id="CHEBI:30616"/>
        <dbReference type="ChEBI" id="CHEBI:43474"/>
        <dbReference type="ChEBI" id="CHEBI:57972"/>
        <dbReference type="ChEBI" id="CHEBI:70757"/>
        <dbReference type="ChEBI" id="CHEBI:83898"/>
        <dbReference type="ChEBI" id="CHEBI:456216"/>
        <dbReference type="EC" id="6.3.2.8"/>
    </reaction>
</comment>
<feature type="domain" description="Mur ligase central" evidence="17">
    <location>
        <begin position="142"/>
        <end position="322"/>
    </location>
</feature>
<dbReference type="GO" id="GO:0008763">
    <property type="term" value="F:UDP-N-acetylmuramate-L-alanine ligase activity"/>
    <property type="evidence" value="ECO:0007669"/>
    <property type="project" value="UniProtKB-UniRule"/>
</dbReference>
<dbReference type="GO" id="GO:0005737">
    <property type="term" value="C:cytoplasm"/>
    <property type="evidence" value="ECO:0007669"/>
    <property type="project" value="UniProtKB-SubCell"/>
</dbReference>
<evidence type="ECO:0000256" key="12">
    <source>
        <dbReference type="ARBA" id="ARBA00023316"/>
    </source>
</evidence>
<dbReference type="EC" id="6.3.2.8" evidence="3 14"/>
<dbReference type="Gene3D" id="3.40.1190.10">
    <property type="entry name" value="Mur-like, catalytic domain"/>
    <property type="match status" value="1"/>
</dbReference>
<keyword evidence="9 14" id="KW-0133">Cell shape</keyword>
<dbReference type="InterPro" id="IPR005758">
    <property type="entry name" value="UDP-N-AcMur_Ala_ligase_MurC"/>
</dbReference>
<dbReference type="InterPro" id="IPR013221">
    <property type="entry name" value="Mur_ligase_cen"/>
</dbReference>
<dbReference type="PANTHER" id="PTHR43445:SF3">
    <property type="entry name" value="UDP-N-ACETYLMURAMATE--L-ALANINE LIGASE"/>
    <property type="match status" value="1"/>
</dbReference>
<evidence type="ECO:0000259" key="15">
    <source>
        <dbReference type="Pfam" id="PF01225"/>
    </source>
</evidence>
<proteinExistence type="inferred from homology"/>
<evidence type="ECO:0000256" key="7">
    <source>
        <dbReference type="ARBA" id="ARBA00022741"/>
    </source>
</evidence>
<evidence type="ECO:0000256" key="14">
    <source>
        <dbReference type="HAMAP-Rule" id="MF_00046"/>
    </source>
</evidence>
<comment type="pathway">
    <text evidence="2 14">Cell wall biogenesis; peptidoglycan biosynthesis.</text>
</comment>
<keyword evidence="4 14" id="KW-0963">Cytoplasm</keyword>
<evidence type="ECO:0000256" key="10">
    <source>
        <dbReference type="ARBA" id="ARBA00022984"/>
    </source>
</evidence>
<keyword evidence="11 14" id="KW-0131">Cell cycle</keyword>
<feature type="binding site" evidence="14">
    <location>
        <begin position="144"/>
        <end position="150"/>
    </location>
    <ligand>
        <name>ATP</name>
        <dbReference type="ChEBI" id="CHEBI:30616"/>
    </ligand>
</feature>
<evidence type="ECO:0000256" key="8">
    <source>
        <dbReference type="ARBA" id="ARBA00022840"/>
    </source>
</evidence>
<dbReference type="GO" id="GO:0051301">
    <property type="term" value="P:cell division"/>
    <property type="evidence" value="ECO:0007669"/>
    <property type="project" value="UniProtKB-KW"/>
</dbReference>
<feature type="domain" description="Mur ligase C-terminal" evidence="16">
    <location>
        <begin position="344"/>
        <end position="478"/>
    </location>
</feature>
<evidence type="ECO:0000256" key="13">
    <source>
        <dbReference type="ARBA" id="ARBA00047833"/>
    </source>
</evidence>
<dbReference type="SUPFAM" id="SSF53623">
    <property type="entry name" value="MurD-like peptide ligases, catalytic domain"/>
    <property type="match status" value="1"/>
</dbReference>
<dbReference type="InterPro" id="IPR036565">
    <property type="entry name" value="Mur-like_cat_sf"/>
</dbReference>
<dbReference type="Gene3D" id="3.90.190.20">
    <property type="entry name" value="Mur ligase, C-terminal domain"/>
    <property type="match status" value="1"/>
</dbReference>
<accession>A0A8J7P6Y9</accession>
<protein>
    <recommendedName>
        <fullName evidence="3 14">UDP-N-acetylmuramate--L-alanine ligase</fullName>
        <ecNumber evidence="3 14">6.3.2.8</ecNumber>
    </recommendedName>
    <alternativeName>
        <fullName evidence="14">UDP-N-acetylmuramoyl-L-alanine synthetase</fullName>
    </alternativeName>
</protein>
<feature type="domain" description="Mur ligase N-terminal catalytic" evidence="15">
    <location>
        <begin position="40"/>
        <end position="136"/>
    </location>
</feature>
<keyword evidence="10 14" id="KW-0573">Peptidoglycan synthesis</keyword>
<keyword evidence="6 14" id="KW-0132">Cell division</keyword>
<comment type="subcellular location">
    <subcellularLocation>
        <location evidence="1 14">Cytoplasm</location>
    </subcellularLocation>
</comment>
<dbReference type="NCBIfam" id="TIGR01082">
    <property type="entry name" value="murC"/>
    <property type="match status" value="1"/>
</dbReference>
<evidence type="ECO:0000256" key="5">
    <source>
        <dbReference type="ARBA" id="ARBA00022598"/>
    </source>
</evidence>
<evidence type="ECO:0000259" key="17">
    <source>
        <dbReference type="Pfam" id="PF08245"/>
    </source>
</evidence>
<keyword evidence="8 14" id="KW-0067">ATP-binding</keyword>
<dbReference type="GO" id="GO:0005524">
    <property type="term" value="F:ATP binding"/>
    <property type="evidence" value="ECO:0007669"/>
    <property type="project" value="UniProtKB-UniRule"/>
</dbReference>
<keyword evidence="5 14" id="KW-0436">Ligase</keyword>
<dbReference type="Pfam" id="PF02875">
    <property type="entry name" value="Mur_ligase_C"/>
    <property type="match status" value="1"/>
</dbReference>
<sequence length="497" mass="53717">MDTTNVKTVAKTSAGPLVEQNLVAEKKNLAMDLKSLDGSIHFAGIGGIGMSALARILLERGYKVSGSDKQASPITEELKAKGARICIGHERKNMEGAGALVVSTAIVSGNPELEAAREKNLPVYHRSDMLNYLASREKLISITGTHGKTTTTAMVGQVMMGCGLDPSIVVGGIFEHIGANSRTGRGGYFVAESDESDGTHVKSHSYAAVITNIEPDHLENYPGGFEEILSCMERFVANTEKFVLVCQDDQGIKTLVSRLAKDKEQSAKLITYGKTQDCHYSFKSLSGFDMAFYKGNKELGKLSLCVPGDHNRYNITAAIALALELGADFAAASRAAAAFKGVDRRFQRIGEVKGTLVVDDYAHHPTEVAALLKASREFIKQERQGKGRVICLFQPHQPGRLRDLWKEFLVAFDDADLAFLSDIYIARGGAIEGITSEIFVKEVANKHTHYLPGKLNELADNLLPHINEGDLVLTVGAGDITKVGPVLVEKLETKLGG</sequence>
<evidence type="ECO:0000313" key="19">
    <source>
        <dbReference type="Proteomes" id="UP000664277"/>
    </source>
</evidence>
<dbReference type="GO" id="GO:0009252">
    <property type="term" value="P:peptidoglycan biosynthetic process"/>
    <property type="evidence" value="ECO:0007669"/>
    <property type="project" value="UniProtKB-UniRule"/>
</dbReference>
<gene>
    <name evidence="14 18" type="primary">murC</name>
    <name evidence="18" type="ORF">J0M35_04935</name>
</gene>
<comment type="caution">
    <text evidence="18">The sequence shown here is derived from an EMBL/GenBank/DDBJ whole genome shotgun (WGS) entry which is preliminary data.</text>
</comment>
<dbReference type="InterPro" id="IPR050061">
    <property type="entry name" value="MurCDEF_pg_biosynth"/>
</dbReference>
<keyword evidence="12 14" id="KW-0961">Cell wall biogenesis/degradation</keyword>
<organism evidence="18 19">
    <name type="scientific">Candidatus Obscuribacter phosphatis</name>
    <dbReference type="NCBI Taxonomy" id="1906157"/>
    <lineage>
        <taxon>Bacteria</taxon>
        <taxon>Bacillati</taxon>
        <taxon>Candidatus Melainabacteria</taxon>
        <taxon>Candidatus Obscuribacterales</taxon>
        <taxon>Candidatus Obscuribacteraceae</taxon>
        <taxon>Candidatus Obscuribacter</taxon>
    </lineage>
</organism>
<dbReference type="PANTHER" id="PTHR43445">
    <property type="entry name" value="UDP-N-ACETYLMURAMATE--L-ALANINE LIGASE-RELATED"/>
    <property type="match status" value="1"/>
</dbReference>
<comment type="function">
    <text evidence="14">Cell wall formation.</text>
</comment>
<evidence type="ECO:0000256" key="4">
    <source>
        <dbReference type="ARBA" id="ARBA00022490"/>
    </source>
</evidence>
<name>A0A8J7P6Y9_9BACT</name>
<evidence type="ECO:0000256" key="6">
    <source>
        <dbReference type="ARBA" id="ARBA00022618"/>
    </source>
</evidence>
<dbReference type="SUPFAM" id="SSF51984">
    <property type="entry name" value="MurCD N-terminal domain"/>
    <property type="match status" value="1"/>
</dbReference>
<dbReference type="Gene3D" id="3.40.50.720">
    <property type="entry name" value="NAD(P)-binding Rossmann-like Domain"/>
    <property type="match status" value="1"/>
</dbReference>
<reference evidence="18" key="1">
    <citation type="submission" date="2021-02" db="EMBL/GenBank/DDBJ databases">
        <title>Genome-Resolved Metagenomics of a Microbial Community Performing Photosynthetic Biological Nutrient Removal.</title>
        <authorList>
            <person name="Mcdaniel E.A."/>
        </authorList>
    </citation>
    <scope>NUCLEOTIDE SEQUENCE</scope>
    <source>
        <strain evidence="18">UWPOB_OBS1</strain>
    </source>
</reference>
<dbReference type="Pfam" id="PF08245">
    <property type="entry name" value="Mur_ligase_M"/>
    <property type="match status" value="1"/>
</dbReference>
<dbReference type="EMBL" id="JAFLCK010000005">
    <property type="protein sequence ID" value="MBN8659684.1"/>
    <property type="molecule type" value="Genomic_DNA"/>
</dbReference>
<dbReference type="AlphaFoldDB" id="A0A8J7P6Y9"/>
<evidence type="ECO:0000256" key="1">
    <source>
        <dbReference type="ARBA" id="ARBA00004496"/>
    </source>
</evidence>
<dbReference type="GO" id="GO:0008360">
    <property type="term" value="P:regulation of cell shape"/>
    <property type="evidence" value="ECO:0007669"/>
    <property type="project" value="UniProtKB-KW"/>
</dbReference>
<evidence type="ECO:0000256" key="9">
    <source>
        <dbReference type="ARBA" id="ARBA00022960"/>
    </source>
</evidence>
<dbReference type="InterPro" id="IPR036615">
    <property type="entry name" value="Mur_ligase_C_dom_sf"/>
</dbReference>